<proteinExistence type="predicted"/>
<dbReference type="Proteomes" id="UP000613160">
    <property type="component" value="Unassembled WGS sequence"/>
</dbReference>
<gene>
    <name evidence="3" type="ORF">GCM10011335_24990</name>
</gene>
<name>A0A917DBD3_9HYPH</name>
<dbReference type="Pfam" id="PF13519">
    <property type="entry name" value="VWA_2"/>
    <property type="match status" value="1"/>
</dbReference>
<dbReference type="InterPro" id="IPR036465">
    <property type="entry name" value="vWFA_dom_sf"/>
</dbReference>
<dbReference type="PROSITE" id="PS50234">
    <property type="entry name" value="VWFA"/>
    <property type="match status" value="1"/>
</dbReference>
<dbReference type="Gene3D" id="3.40.50.410">
    <property type="entry name" value="von Willebrand factor, type A domain"/>
    <property type="match status" value="1"/>
</dbReference>
<evidence type="ECO:0000313" key="3">
    <source>
        <dbReference type="EMBL" id="GGD21048.1"/>
    </source>
</evidence>
<sequence>MIALGEFGLLRPFWFLALPVVLVLAGLAARRVAALGGWTKVIDPAMFDAIAARGAVVAGRGKRSLTLAMIGALIALALIGPAVERPATDSFRNLDGTVVVFDLSKSVTEAPGFETVRSAAQTALASSGTRQAALVVYAGEAFLGSPFTSDHAALSRTIFGLDAKTVPVAGSRPALALDLALDLLTGSGIVAGDILLVSDGGHFGEETRASALRIRDAGFRIDTLAAPSAVGRDGNPGELAALAALTGGVSGDAATPDAVAAALADNAARRIGESDFQALAWLDLGPLLLVLALFPALMLFRRAV</sequence>
<feature type="domain" description="VWFA" evidence="2">
    <location>
        <begin position="96"/>
        <end position="271"/>
    </location>
</feature>
<feature type="transmembrane region" description="Helical" evidence="1">
    <location>
        <begin position="65"/>
        <end position="83"/>
    </location>
</feature>
<accession>A0A917DBD3</accession>
<reference evidence="3" key="2">
    <citation type="submission" date="2020-09" db="EMBL/GenBank/DDBJ databases">
        <authorList>
            <person name="Sun Q."/>
            <person name="Zhou Y."/>
        </authorList>
    </citation>
    <scope>NUCLEOTIDE SEQUENCE</scope>
    <source>
        <strain evidence="3">CGMCC 1.15493</strain>
    </source>
</reference>
<dbReference type="RefSeq" id="WP_188851026.1">
    <property type="nucleotide sequence ID" value="NZ_BMJJ01000005.1"/>
</dbReference>
<organism evidence="3 4">
    <name type="scientific">Aureimonas glaciei</name>
    <dbReference type="NCBI Taxonomy" id="1776957"/>
    <lineage>
        <taxon>Bacteria</taxon>
        <taxon>Pseudomonadati</taxon>
        <taxon>Pseudomonadota</taxon>
        <taxon>Alphaproteobacteria</taxon>
        <taxon>Hyphomicrobiales</taxon>
        <taxon>Aurantimonadaceae</taxon>
        <taxon>Aureimonas</taxon>
    </lineage>
</organism>
<keyword evidence="1" id="KW-1133">Transmembrane helix</keyword>
<dbReference type="EMBL" id="BMJJ01000005">
    <property type="protein sequence ID" value="GGD21048.1"/>
    <property type="molecule type" value="Genomic_DNA"/>
</dbReference>
<protein>
    <recommendedName>
        <fullName evidence="2">VWFA domain-containing protein</fullName>
    </recommendedName>
</protein>
<feature type="transmembrane region" description="Helical" evidence="1">
    <location>
        <begin position="12"/>
        <end position="29"/>
    </location>
</feature>
<reference evidence="3" key="1">
    <citation type="journal article" date="2014" name="Int. J. Syst. Evol. Microbiol.">
        <title>Complete genome sequence of Corynebacterium casei LMG S-19264T (=DSM 44701T), isolated from a smear-ripened cheese.</title>
        <authorList>
            <consortium name="US DOE Joint Genome Institute (JGI-PGF)"/>
            <person name="Walter F."/>
            <person name="Albersmeier A."/>
            <person name="Kalinowski J."/>
            <person name="Ruckert C."/>
        </authorList>
    </citation>
    <scope>NUCLEOTIDE SEQUENCE</scope>
    <source>
        <strain evidence="3">CGMCC 1.15493</strain>
    </source>
</reference>
<evidence type="ECO:0000313" key="4">
    <source>
        <dbReference type="Proteomes" id="UP000613160"/>
    </source>
</evidence>
<evidence type="ECO:0000256" key="1">
    <source>
        <dbReference type="SAM" id="Phobius"/>
    </source>
</evidence>
<comment type="caution">
    <text evidence="3">The sequence shown here is derived from an EMBL/GenBank/DDBJ whole genome shotgun (WGS) entry which is preliminary data.</text>
</comment>
<evidence type="ECO:0000259" key="2">
    <source>
        <dbReference type="PROSITE" id="PS50234"/>
    </source>
</evidence>
<keyword evidence="1" id="KW-0472">Membrane</keyword>
<dbReference type="InterPro" id="IPR002035">
    <property type="entry name" value="VWF_A"/>
</dbReference>
<dbReference type="AlphaFoldDB" id="A0A917DBD3"/>
<keyword evidence="4" id="KW-1185">Reference proteome</keyword>
<keyword evidence="1" id="KW-0812">Transmembrane</keyword>
<feature type="transmembrane region" description="Helical" evidence="1">
    <location>
        <begin position="278"/>
        <end position="300"/>
    </location>
</feature>
<dbReference type="SUPFAM" id="SSF53300">
    <property type="entry name" value="vWA-like"/>
    <property type="match status" value="1"/>
</dbReference>